<dbReference type="GO" id="GO:0005982">
    <property type="term" value="P:starch metabolic process"/>
    <property type="evidence" value="ECO:0007669"/>
    <property type="project" value="TreeGrafter"/>
</dbReference>
<sequence>MKRDEVVKIKIIPPPGCGKKIYEIDPLLLTHHDHLDFRFGRYLRLREDIDKHEGGLDPFSRCHENFGFRQSVTGITYREWAPKAKLDMCLKNDWIFSQSAALIRDFNNWNPNAAVMTPNEFGVSEIFLPNSADGSPLIPHGSRVKDAKHAVV</sequence>
<gene>
    <name evidence="2" type="primary">LOC107484163</name>
</gene>
<reference evidence="2" key="2">
    <citation type="submission" date="2025-08" db="UniProtKB">
        <authorList>
            <consortium name="RefSeq"/>
        </authorList>
    </citation>
    <scope>IDENTIFICATION</scope>
    <source>
        <tissue evidence="2">Whole plant</tissue>
    </source>
</reference>
<evidence type="ECO:0000313" key="1">
    <source>
        <dbReference type="Proteomes" id="UP000515211"/>
    </source>
</evidence>
<reference evidence="1" key="1">
    <citation type="journal article" date="2016" name="Nat. Genet.">
        <title>The genome sequences of Arachis duranensis and Arachis ipaensis, the diploid ancestors of cultivated peanut.</title>
        <authorList>
            <person name="Bertioli D.J."/>
            <person name="Cannon S.B."/>
            <person name="Froenicke L."/>
            <person name="Huang G."/>
            <person name="Farmer A.D."/>
            <person name="Cannon E.K."/>
            <person name="Liu X."/>
            <person name="Gao D."/>
            <person name="Clevenger J."/>
            <person name="Dash S."/>
            <person name="Ren L."/>
            <person name="Moretzsohn M.C."/>
            <person name="Shirasawa K."/>
            <person name="Huang W."/>
            <person name="Vidigal B."/>
            <person name="Abernathy B."/>
            <person name="Chu Y."/>
            <person name="Niederhuth C.E."/>
            <person name="Umale P."/>
            <person name="Araujo A.C."/>
            <person name="Kozik A."/>
            <person name="Kim K.D."/>
            <person name="Burow M.D."/>
            <person name="Varshney R.K."/>
            <person name="Wang X."/>
            <person name="Zhang X."/>
            <person name="Barkley N."/>
            <person name="Guimaraes P.M."/>
            <person name="Isobe S."/>
            <person name="Guo B."/>
            <person name="Liao B."/>
            <person name="Stalker H.T."/>
            <person name="Schmitz R.J."/>
            <person name="Scheffler B.E."/>
            <person name="Leal-Bertioli S.C."/>
            <person name="Xun X."/>
            <person name="Jackson S.A."/>
            <person name="Michelmore R."/>
            <person name="Ozias-Akins P."/>
        </authorList>
    </citation>
    <scope>NUCLEOTIDE SEQUENCE [LARGE SCALE GENOMIC DNA]</scope>
    <source>
        <strain evidence="1">cv. V14167</strain>
    </source>
</reference>
<dbReference type="PANTHER" id="PTHR43651">
    <property type="entry name" value="1,4-ALPHA-GLUCAN-BRANCHING ENZYME"/>
    <property type="match status" value="1"/>
</dbReference>
<protein>
    <submittedName>
        <fullName evidence="2">1,4-alpha-glucan-branching enzyme 1, chloroplastic/amyloplastic-like</fullName>
    </submittedName>
</protein>
<dbReference type="GeneID" id="107484163"/>
<organism evidence="1 2">
    <name type="scientific">Arachis duranensis</name>
    <name type="common">Wild peanut</name>
    <dbReference type="NCBI Taxonomy" id="130453"/>
    <lineage>
        <taxon>Eukaryota</taxon>
        <taxon>Viridiplantae</taxon>
        <taxon>Streptophyta</taxon>
        <taxon>Embryophyta</taxon>
        <taxon>Tracheophyta</taxon>
        <taxon>Spermatophyta</taxon>
        <taxon>Magnoliopsida</taxon>
        <taxon>eudicotyledons</taxon>
        <taxon>Gunneridae</taxon>
        <taxon>Pentapetalae</taxon>
        <taxon>rosids</taxon>
        <taxon>fabids</taxon>
        <taxon>Fabales</taxon>
        <taxon>Fabaceae</taxon>
        <taxon>Papilionoideae</taxon>
        <taxon>50 kb inversion clade</taxon>
        <taxon>dalbergioids sensu lato</taxon>
        <taxon>Dalbergieae</taxon>
        <taxon>Pterocarpus clade</taxon>
        <taxon>Arachis</taxon>
    </lineage>
</organism>
<dbReference type="InterPro" id="IPR014756">
    <property type="entry name" value="Ig_E-set"/>
</dbReference>
<evidence type="ECO:0000313" key="2">
    <source>
        <dbReference type="RefSeq" id="XP_020997452.2"/>
    </source>
</evidence>
<dbReference type="AlphaFoldDB" id="A0A6P5NIK2"/>
<dbReference type="KEGG" id="adu:107484163"/>
<dbReference type="Gene3D" id="2.60.40.10">
    <property type="entry name" value="Immunoglobulins"/>
    <property type="match status" value="1"/>
</dbReference>
<accession>A0A6P5NIK2</accession>
<dbReference type="PANTHER" id="PTHR43651:SF3">
    <property type="entry name" value="1,4-ALPHA-GLUCAN-BRANCHING ENZYME"/>
    <property type="match status" value="1"/>
</dbReference>
<name>A0A6P5NIK2_ARADU</name>
<dbReference type="Gene3D" id="3.20.20.80">
    <property type="entry name" value="Glycosidases"/>
    <property type="match status" value="1"/>
</dbReference>
<keyword evidence="1" id="KW-1185">Reference proteome</keyword>
<dbReference type="SUPFAM" id="SSF81296">
    <property type="entry name" value="E set domains"/>
    <property type="match status" value="1"/>
</dbReference>
<dbReference type="GO" id="GO:0003844">
    <property type="term" value="F:1,4-alpha-glucan branching enzyme activity"/>
    <property type="evidence" value="ECO:0007669"/>
    <property type="project" value="TreeGrafter"/>
</dbReference>
<dbReference type="RefSeq" id="XP_020997452.2">
    <property type="nucleotide sequence ID" value="XM_021141793.2"/>
</dbReference>
<dbReference type="GO" id="GO:0005737">
    <property type="term" value="C:cytoplasm"/>
    <property type="evidence" value="ECO:0007669"/>
    <property type="project" value="TreeGrafter"/>
</dbReference>
<dbReference type="InterPro" id="IPR013783">
    <property type="entry name" value="Ig-like_fold"/>
</dbReference>
<dbReference type="Proteomes" id="UP000515211">
    <property type="component" value="Chromosome 4"/>
</dbReference>
<proteinExistence type="predicted"/>